<protein>
    <submittedName>
        <fullName evidence="3">Glycosyltransferase family 4 protein</fullName>
        <ecNumber evidence="3">2.4.-.-</ecNumber>
    </submittedName>
</protein>
<dbReference type="PANTHER" id="PTHR12526:SF630">
    <property type="entry name" value="GLYCOSYLTRANSFERASE"/>
    <property type="match status" value="1"/>
</dbReference>
<keyword evidence="3" id="KW-0328">Glycosyltransferase</keyword>
<dbReference type="PANTHER" id="PTHR12526">
    <property type="entry name" value="GLYCOSYLTRANSFERASE"/>
    <property type="match status" value="1"/>
</dbReference>
<dbReference type="AlphaFoldDB" id="A0ABD6ADL6"/>
<reference evidence="3 4" key="1">
    <citation type="journal article" date="2019" name="Int. J. Syst. Evol. Microbiol.">
        <title>The Global Catalogue of Microorganisms (GCM) 10K type strain sequencing project: providing services to taxonomists for standard genome sequencing and annotation.</title>
        <authorList>
            <consortium name="The Broad Institute Genomics Platform"/>
            <consortium name="The Broad Institute Genome Sequencing Center for Infectious Disease"/>
            <person name="Wu L."/>
            <person name="Ma J."/>
        </authorList>
    </citation>
    <scope>NUCLEOTIDE SEQUENCE [LARGE SCALE GENOMIC DNA]</scope>
    <source>
        <strain evidence="3 4">PSR21</strain>
    </source>
</reference>
<evidence type="ECO:0000259" key="1">
    <source>
        <dbReference type="Pfam" id="PF00534"/>
    </source>
</evidence>
<dbReference type="InterPro" id="IPR028098">
    <property type="entry name" value="Glyco_trans_4-like_N"/>
</dbReference>
<organism evidence="3 4">
    <name type="scientific">Halomarina halobia</name>
    <dbReference type="NCBI Taxonomy" id="3033386"/>
    <lineage>
        <taxon>Archaea</taxon>
        <taxon>Methanobacteriati</taxon>
        <taxon>Methanobacteriota</taxon>
        <taxon>Stenosarchaea group</taxon>
        <taxon>Halobacteria</taxon>
        <taxon>Halobacteriales</taxon>
        <taxon>Natronomonadaceae</taxon>
        <taxon>Halomarina</taxon>
    </lineage>
</organism>
<dbReference type="GO" id="GO:0016757">
    <property type="term" value="F:glycosyltransferase activity"/>
    <property type="evidence" value="ECO:0007669"/>
    <property type="project" value="UniProtKB-KW"/>
</dbReference>
<dbReference type="Pfam" id="PF00534">
    <property type="entry name" value="Glycos_transf_1"/>
    <property type="match status" value="1"/>
</dbReference>
<feature type="domain" description="Glycosyltransferase subfamily 4-like N-terminal" evidence="2">
    <location>
        <begin position="18"/>
        <end position="183"/>
    </location>
</feature>
<feature type="domain" description="Glycosyl transferase family 1" evidence="1">
    <location>
        <begin position="193"/>
        <end position="365"/>
    </location>
</feature>
<dbReference type="InterPro" id="IPR001296">
    <property type="entry name" value="Glyco_trans_1"/>
</dbReference>
<proteinExistence type="predicted"/>
<dbReference type="GeneID" id="79317514"/>
<evidence type="ECO:0000313" key="4">
    <source>
        <dbReference type="Proteomes" id="UP001596547"/>
    </source>
</evidence>
<keyword evidence="3" id="KW-0808">Transferase</keyword>
<dbReference type="Gene3D" id="3.40.50.2000">
    <property type="entry name" value="Glycogen Phosphorylase B"/>
    <property type="match status" value="2"/>
</dbReference>
<dbReference type="EC" id="2.4.-.-" evidence="3"/>
<dbReference type="Proteomes" id="UP001596547">
    <property type="component" value="Unassembled WGS sequence"/>
</dbReference>
<accession>A0ABD6ADL6</accession>
<dbReference type="EMBL" id="JBHTBF010000003">
    <property type="protein sequence ID" value="MFC7318312.1"/>
    <property type="molecule type" value="Genomic_DNA"/>
</dbReference>
<dbReference type="Pfam" id="PF13439">
    <property type="entry name" value="Glyco_transf_4"/>
    <property type="match status" value="1"/>
</dbReference>
<evidence type="ECO:0000313" key="3">
    <source>
        <dbReference type="EMBL" id="MFC7318312.1"/>
    </source>
</evidence>
<keyword evidence="4" id="KW-1185">Reference proteome</keyword>
<gene>
    <name evidence="3" type="ORF">ACFQPE_16140</name>
</gene>
<sequence length="392" mass="42787">MGLHYQMRVLNSLPDPRVGGPQLRSFQVAKGLRVEGIETVFLLPEGDDTFAEMATAEGFTVRRPGIRTMRPPRQVLANVQYVLDLPRAVLKIRTLLDEEEVDLVQANMPTDIPTGLAAGFSDLPLLWNFEDVSTPWPVGRTAAVLAARIADEVTVVADAVADHYFPGDEVEARVIHAPVDLDKFDPDRVTASRETLAAEIGADLRRPIIGTIGNINPVKGHEYLLRATRRLTDQFGPVTVLIVGGAPETRAEYVRDLKALRAELGLEESVHFLGRRSDVPELLSLFDVFALPSVAEACPMVVLEAMAMERPIVATRVGGVPEQLDDGVHGRLVPPADPDALTAAIGEALSDPAVARRWGERARERAKEEFSLDRCVERHVAAYRAAAGHECG</sequence>
<dbReference type="SUPFAM" id="SSF53756">
    <property type="entry name" value="UDP-Glycosyltransferase/glycogen phosphorylase"/>
    <property type="match status" value="1"/>
</dbReference>
<dbReference type="CDD" id="cd03801">
    <property type="entry name" value="GT4_PimA-like"/>
    <property type="match status" value="1"/>
</dbReference>
<evidence type="ECO:0000259" key="2">
    <source>
        <dbReference type="Pfam" id="PF13439"/>
    </source>
</evidence>
<name>A0ABD6ADL6_9EURY</name>
<dbReference type="RefSeq" id="WP_276305897.1">
    <property type="nucleotide sequence ID" value="NZ_CP119993.1"/>
</dbReference>
<comment type="caution">
    <text evidence="3">The sequence shown here is derived from an EMBL/GenBank/DDBJ whole genome shotgun (WGS) entry which is preliminary data.</text>
</comment>